<evidence type="ECO:0000313" key="1">
    <source>
        <dbReference type="EMBL" id="GBO32695.1"/>
    </source>
</evidence>
<protein>
    <submittedName>
        <fullName evidence="1">Uncharacterized protein</fullName>
    </submittedName>
</protein>
<reference evidence="1 2" key="1">
    <citation type="journal article" date="2019" name="Sci. Rep.">
        <title>Orb-weaving spider Araneus ventricosus genome elucidates the spidroin gene catalogue.</title>
        <authorList>
            <person name="Kono N."/>
            <person name="Nakamura H."/>
            <person name="Ohtoshi R."/>
            <person name="Moran D.A.P."/>
            <person name="Shinohara A."/>
            <person name="Yoshida Y."/>
            <person name="Fujiwara M."/>
            <person name="Mori M."/>
            <person name="Tomita M."/>
            <person name="Arakawa K."/>
        </authorList>
    </citation>
    <scope>NUCLEOTIDE SEQUENCE [LARGE SCALE GENOMIC DNA]</scope>
</reference>
<evidence type="ECO:0000313" key="2">
    <source>
        <dbReference type="Proteomes" id="UP000499080"/>
    </source>
</evidence>
<sequence length="79" mass="9172">MTDTSRPGTDNRNIPVSTKCFAMFLRYLDDVVRHQNVAATSWRYRKISCADRDFNTYAQQADDGLKFLLMPVRFHDPVS</sequence>
<keyword evidence="2" id="KW-1185">Reference proteome</keyword>
<comment type="caution">
    <text evidence="1">The sequence shown here is derived from an EMBL/GenBank/DDBJ whole genome shotgun (WGS) entry which is preliminary data.</text>
</comment>
<organism evidence="1 2">
    <name type="scientific">Araneus ventricosus</name>
    <name type="common">Orbweaver spider</name>
    <name type="synonym">Epeira ventricosa</name>
    <dbReference type="NCBI Taxonomy" id="182803"/>
    <lineage>
        <taxon>Eukaryota</taxon>
        <taxon>Metazoa</taxon>
        <taxon>Ecdysozoa</taxon>
        <taxon>Arthropoda</taxon>
        <taxon>Chelicerata</taxon>
        <taxon>Arachnida</taxon>
        <taxon>Araneae</taxon>
        <taxon>Araneomorphae</taxon>
        <taxon>Entelegynae</taxon>
        <taxon>Araneoidea</taxon>
        <taxon>Araneidae</taxon>
        <taxon>Araneus</taxon>
    </lineage>
</organism>
<accession>A0A4Y2W5T0</accession>
<dbReference type="EMBL" id="BGPR01056175">
    <property type="protein sequence ID" value="GBO32695.1"/>
    <property type="molecule type" value="Genomic_DNA"/>
</dbReference>
<name>A0A4Y2W5T0_ARAVE</name>
<proteinExistence type="predicted"/>
<gene>
    <name evidence="1" type="ORF">AVEN_104104_1</name>
</gene>
<dbReference type="Proteomes" id="UP000499080">
    <property type="component" value="Unassembled WGS sequence"/>
</dbReference>
<dbReference type="AlphaFoldDB" id="A0A4Y2W5T0"/>